<evidence type="ECO:0000313" key="2">
    <source>
        <dbReference type="EMBL" id="WBM81387.1"/>
    </source>
</evidence>
<organism evidence="2 3">
    <name type="scientific">Cryobacterium breve</name>
    <dbReference type="NCBI Taxonomy" id="1259258"/>
    <lineage>
        <taxon>Bacteria</taxon>
        <taxon>Bacillati</taxon>
        <taxon>Actinomycetota</taxon>
        <taxon>Actinomycetes</taxon>
        <taxon>Micrococcales</taxon>
        <taxon>Microbacteriaceae</taxon>
        <taxon>Cryobacterium</taxon>
    </lineage>
</organism>
<reference evidence="2 3" key="1">
    <citation type="submission" date="2021-05" db="EMBL/GenBank/DDBJ databases">
        <authorList>
            <person name="Kumar R."/>
            <person name="Kumar A."/>
            <person name="Mukhia S."/>
        </authorList>
    </citation>
    <scope>NUCLEOTIDE SEQUENCE [LARGE SCALE GENOMIC DNA]</scope>
    <source>
        <strain evidence="2 3">ERMR7:08</strain>
    </source>
</reference>
<dbReference type="InterPro" id="IPR023346">
    <property type="entry name" value="Lysozyme-like_dom_sf"/>
</dbReference>
<evidence type="ECO:0000313" key="3">
    <source>
        <dbReference type="Proteomes" id="UP001212421"/>
    </source>
</evidence>
<evidence type="ECO:0000256" key="1">
    <source>
        <dbReference type="SAM" id="Phobius"/>
    </source>
</evidence>
<keyword evidence="3" id="KW-1185">Reference proteome</keyword>
<proteinExistence type="predicted"/>
<keyword evidence="1" id="KW-1133">Transmembrane helix</keyword>
<protein>
    <submittedName>
        <fullName evidence="2">Lytic transglycosylase domain-containing protein</fullName>
    </submittedName>
</protein>
<dbReference type="SUPFAM" id="SSF53955">
    <property type="entry name" value="Lysozyme-like"/>
    <property type="match status" value="1"/>
</dbReference>
<gene>
    <name evidence="2" type="ORF">KIV56_03865</name>
</gene>
<keyword evidence="1" id="KW-0812">Transmembrane</keyword>
<keyword evidence="1" id="KW-0472">Membrane</keyword>
<dbReference type="Proteomes" id="UP001212421">
    <property type="component" value="Chromosome"/>
</dbReference>
<sequence length="220" mass="22918">MESGNTTTPIIRRVKKPRPRARLLFVFAFTAAAAFVLVTIVDPYSGATASPYYQSAGGRFAGQVTQVVQVNGTYANTIVRDSYTVTVKPKPVPVPVPVVVAAKSSTKSSSSSSAPTAAVASPGSAQEYAAGAVASRGWGGDQYNCLVSLWNKESGWRVTAENPSGAYGIPQALPGSKMASAGADWATNAGTQIEWGLGYITGRYGTPCGAWAHSVDSGWY</sequence>
<name>A0ABY7NHD2_9MICO</name>
<accession>A0ABY7NHD2</accession>
<dbReference type="EMBL" id="CP075584">
    <property type="protein sequence ID" value="WBM81387.1"/>
    <property type="molecule type" value="Genomic_DNA"/>
</dbReference>
<feature type="transmembrane region" description="Helical" evidence="1">
    <location>
        <begin position="21"/>
        <end position="41"/>
    </location>
</feature>